<keyword evidence="1" id="KW-0175">Coiled coil</keyword>
<accession>A0A0F4G7G9</accession>
<organism evidence="3 4">
    <name type="scientific">Zymoseptoria brevis</name>
    <dbReference type="NCBI Taxonomy" id="1047168"/>
    <lineage>
        <taxon>Eukaryota</taxon>
        <taxon>Fungi</taxon>
        <taxon>Dikarya</taxon>
        <taxon>Ascomycota</taxon>
        <taxon>Pezizomycotina</taxon>
        <taxon>Dothideomycetes</taxon>
        <taxon>Dothideomycetidae</taxon>
        <taxon>Mycosphaerellales</taxon>
        <taxon>Mycosphaerellaceae</taxon>
        <taxon>Zymoseptoria</taxon>
    </lineage>
</organism>
<feature type="compositionally biased region" description="Polar residues" evidence="2">
    <location>
        <begin position="19"/>
        <end position="28"/>
    </location>
</feature>
<feature type="region of interest" description="Disordered" evidence="2">
    <location>
        <begin position="1"/>
        <end position="169"/>
    </location>
</feature>
<proteinExistence type="predicted"/>
<dbReference type="OrthoDB" id="5427526at2759"/>
<dbReference type="AlphaFoldDB" id="A0A0F4G7G9"/>
<comment type="caution">
    <text evidence="3">The sequence shown here is derived from an EMBL/GenBank/DDBJ whole genome shotgun (WGS) entry which is preliminary data.</text>
</comment>
<protein>
    <submittedName>
        <fullName evidence="3">Uncharacterized protein</fullName>
    </submittedName>
</protein>
<feature type="coiled-coil region" evidence="1">
    <location>
        <begin position="322"/>
        <end position="352"/>
    </location>
</feature>
<keyword evidence="4" id="KW-1185">Reference proteome</keyword>
<evidence type="ECO:0000256" key="2">
    <source>
        <dbReference type="SAM" id="MobiDB-lite"/>
    </source>
</evidence>
<feature type="compositionally biased region" description="Acidic residues" evidence="2">
    <location>
        <begin position="86"/>
        <end position="112"/>
    </location>
</feature>
<name>A0A0F4G7G9_9PEZI</name>
<sequence length="390" mass="42504">MDSPGSPPLTPIRAYMTPIETSPTSQYRGSLRRRNSSFSSYHGRSPTTPKSRNRISGASHISGEFGLEGEEGSGVAGGNGLGNLADELDQLSDEEDFDEGATEEEQGEDGRDDEIKDEASRDSGIDVSYSNTSTHTRNFSKPFSSAADQSPTDAPPPEDASATSSDDEMRFSLDLEDALTSIARMASSSSTSEDPLIPRFITHLQDLGNQSSLESAAQRLTTSTNSATTHLNTQTKTLQTLLQTIYPPIFAFAAGPLDPAVIEETLPMLETLHEALPLPDLVAGQKLQKLDRETADVILALGQITDSLQMGKQATTQASRCLRNTQGMVLELRREREAAEKAREELERSEWGEKLEGRWCGQECRDILEGFEEECKVLRGSLERMAVVEG</sequence>
<feature type="compositionally biased region" description="Polar residues" evidence="2">
    <location>
        <begin position="128"/>
        <end position="152"/>
    </location>
</feature>
<dbReference type="Proteomes" id="UP000033647">
    <property type="component" value="Unassembled WGS sequence"/>
</dbReference>
<dbReference type="EMBL" id="LAFY01004302">
    <property type="protein sequence ID" value="KJX93274.1"/>
    <property type="molecule type" value="Genomic_DNA"/>
</dbReference>
<gene>
    <name evidence="3" type="ORF">TI39_contig4343g00004</name>
</gene>
<evidence type="ECO:0000256" key="1">
    <source>
        <dbReference type="SAM" id="Coils"/>
    </source>
</evidence>
<feature type="compositionally biased region" description="Gly residues" evidence="2">
    <location>
        <begin position="72"/>
        <end position="81"/>
    </location>
</feature>
<evidence type="ECO:0000313" key="3">
    <source>
        <dbReference type="EMBL" id="KJX93274.1"/>
    </source>
</evidence>
<feature type="compositionally biased region" description="Basic and acidic residues" evidence="2">
    <location>
        <begin position="113"/>
        <end position="124"/>
    </location>
</feature>
<reference evidence="3 4" key="1">
    <citation type="submission" date="2015-03" db="EMBL/GenBank/DDBJ databases">
        <title>RNA-seq based gene annotation and comparative genomics of four Zymoseptoria species reveal species-specific pathogenicity related genes and transposable element activity.</title>
        <authorList>
            <person name="Grandaubert J."/>
            <person name="Bhattacharyya A."/>
            <person name="Stukenbrock E.H."/>
        </authorList>
    </citation>
    <scope>NUCLEOTIDE SEQUENCE [LARGE SCALE GENOMIC DNA]</scope>
    <source>
        <strain evidence="3 4">Zb18110</strain>
    </source>
</reference>
<feature type="compositionally biased region" description="Pro residues" evidence="2">
    <location>
        <begin position="1"/>
        <end position="10"/>
    </location>
</feature>
<evidence type="ECO:0000313" key="4">
    <source>
        <dbReference type="Proteomes" id="UP000033647"/>
    </source>
</evidence>
<feature type="compositionally biased region" description="Polar residues" evidence="2">
    <location>
        <begin position="36"/>
        <end position="56"/>
    </location>
</feature>